<dbReference type="EMBL" id="CAXITT010000378">
    <property type="protein sequence ID" value="CAL1540364.1"/>
    <property type="molecule type" value="Genomic_DNA"/>
</dbReference>
<proteinExistence type="predicted"/>
<feature type="region of interest" description="Disordered" evidence="1">
    <location>
        <begin position="28"/>
        <end position="51"/>
    </location>
</feature>
<dbReference type="Pfam" id="PF14478">
    <property type="entry name" value="DUF4430"/>
    <property type="match status" value="1"/>
</dbReference>
<dbReference type="PANTHER" id="PTHR10559">
    <property type="entry name" value="TRANSCOBALAMIN-1/GASTRIC INTRINSIC FACTOR"/>
    <property type="match status" value="1"/>
</dbReference>
<protein>
    <recommendedName>
        <fullName evidence="3">Transcobalamin-like C-terminal domain-containing protein</fullName>
    </recommendedName>
</protein>
<reference evidence="4 5" key="1">
    <citation type="submission" date="2024-04" db="EMBL/GenBank/DDBJ databases">
        <authorList>
            <consortium name="Genoscope - CEA"/>
            <person name="William W."/>
        </authorList>
    </citation>
    <scope>NUCLEOTIDE SEQUENCE [LARGE SCALE GENOMIC DNA]</scope>
</reference>
<dbReference type="InterPro" id="IPR027954">
    <property type="entry name" value="Transcobalamin-like_C"/>
</dbReference>
<dbReference type="Proteomes" id="UP001497497">
    <property type="component" value="Unassembled WGS sequence"/>
</dbReference>
<organism evidence="4 5">
    <name type="scientific">Lymnaea stagnalis</name>
    <name type="common">Great pond snail</name>
    <name type="synonym">Helix stagnalis</name>
    <dbReference type="NCBI Taxonomy" id="6523"/>
    <lineage>
        <taxon>Eukaryota</taxon>
        <taxon>Metazoa</taxon>
        <taxon>Spiralia</taxon>
        <taxon>Lophotrochozoa</taxon>
        <taxon>Mollusca</taxon>
        <taxon>Gastropoda</taxon>
        <taxon>Heterobranchia</taxon>
        <taxon>Euthyneura</taxon>
        <taxon>Panpulmonata</taxon>
        <taxon>Hygrophila</taxon>
        <taxon>Lymnaeoidea</taxon>
        <taxon>Lymnaeidae</taxon>
        <taxon>Lymnaea</taxon>
    </lineage>
</organism>
<evidence type="ECO:0000256" key="1">
    <source>
        <dbReference type="SAM" id="MobiDB-lite"/>
    </source>
</evidence>
<keyword evidence="5" id="KW-1185">Reference proteome</keyword>
<feature type="domain" description="Transcobalamin-like C-terminal" evidence="3">
    <location>
        <begin position="119"/>
        <end position="180"/>
    </location>
</feature>
<feature type="chain" id="PRO_5043999305" description="Transcobalamin-like C-terminal domain-containing protein" evidence="2">
    <location>
        <begin position="24"/>
        <end position="188"/>
    </location>
</feature>
<evidence type="ECO:0000256" key="2">
    <source>
        <dbReference type="SAM" id="SignalP"/>
    </source>
</evidence>
<dbReference type="Gene3D" id="2.170.130.30">
    <property type="match status" value="1"/>
</dbReference>
<comment type="caution">
    <text evidence="4">The sequence shown here is derived from an EMBL/GenBank/DDBJ whole genome shotgun (WGS) entry which is preliminary data.</text>
</comment>
<evidence type="ECO:0000313" key="4">
    <source>
        <dbReference type="EMBL" id="CAL1540364.1"/>
    </source>
</evidence>
<evidence type="ECO:0000259" key="3">
    <source>
        <dbReference type="Pfam" id="PF14478"/>
    </source>
</evidence>
<evidence type="ECO:0000313" key="5">
    <source>
        <dbReference type="Proteomes" id="UP001497497"/>
    </source>
</evidence>
<feature type="signal peptide" evidence="2">
    <location>
        <begin position="1"/>
        <end position="23"/>
    </location>
</feature>
<dbReference type="PANTHER" id="PTHR10559:SF18">
    <property type="entry name" value="TRANSCOBALAMIN II"/>
    <property type="match status" value="1"/>
</dbReference>
<accession>A0AAV2I380</accession>
<dbReference type="InterPro" id="IPR051588">
    <property type="entry name" value="Cobalamin_Transport"/>
</dbReference>
<dbReference type="AlphaFoldDB" id="A0AAV2I380"/>
<keyword evidence="2" id="KW-0732">Signal</keyword>
<sequence>MAFNGLISLFSLGCLLLVVTAHGGRYRDRGPFPGRANNKNHPGPRPGNQPQLQVNVTQCQLEQPPCGLCGKPINVTVRATNLLVAPNFDLVAAITGEPQRELLSFLEQAVELLNGFKFKSTYFAGLGYFIDSINGVEGSIPNKTFWHISSAGKALECVVFLAGVSSYVPKKGEVILFNFTTYAAAGYE</sequence>
<gene>
    <name evidence="4" type="ORF">GSLYS_00014013001</name>
</gene>
<name>A0AAV2I380_LYMST</name>